<dbReference type="AlphaFoldDB" id="F0XJC4"/>
<accession>F0XJC4</accession>
<keyword evidence="2" id="KW-1185">Reference proteome</keyword>
<organism evidence="2">
    <name type="scientific">Grosmannia clavigera (strain kw1407 / UAMH 11150)</name>
    <name type="common">Blue stain fungus</name>
    <name type="synonym">Graphiocladiella clavigera</name>
    <dbReference type="NCBI Taxonomy" id="655863"/>
    <lineage>
        <taxon>Eukaryota</taxon>
        <taxon>Fungi</taxon>
        <taxon>Dikarya</taxon>
        <taxon>Ascomycota</taxon>
        <taxon>Pezizomycotina</taxon>
        <taxon>Sordariomycetes</taxon>
        <taxon>Sordariomycetidae</taxon>
        <taxon>Ophiostomatales</taxon>
        <taxon>Ophiostomataceae</taxon>
        <taxon>Leptographium</taxon>
    </lineage>
</organism>
<dbReference type="GeneID" id="25975182"/>
<evidence type="ECO:0000313" key="1">
    <source>
        <dbReference type="EMBL" id="EFX02168.1"/>
    </source>
</evidence>
<sequence>MSNHNELNNNTAKRQKFEKFIRTGWSISKPEIQYIHVHECIVHILGDFEAHHINEKVWAETDNGLIAKYQWDSHCSKTQTAHDRFLIATYFGGLASMNNLGDRIMKERILDADNFESIEQLPTVPFIAFTPVDWRHSKGNWIRPVVAWEDEPAVDAVGLDNIAIELGPDCPSAFYDPQMWYRLKRIRDQLESCSFWDHIDYSDRMLHTNLRYNGLAIRMLWYLIAHLFDLQDSENFTEDMIMDMAEEVANGLQDDLNYAIDDTRGPSFKVPTDNGELIKHIDRIRKAVLEQQDVYRWRRNGLGTLATAFALSINRPGPPVIDVPREEPHSAGFGQPGASHSVKEVAGDYMVE</sequence>
<dbReference type="InParanoid" id="F0XJC4"/>
<protein>
    <submittedName>
        <fullName evidence="1">Uncharacterized protein</fullName>
    </submittedName>
</protein>
<dbReference type="Proteomes" id="UP000007796">
    <property type="component" value="Unassembled WGS sequence"/>
</dbReference>
<evidence type="ECO:0000313" key="2">
    <source>
        <dbReference type="Proteomes" id="UP000007796"/>
    </source>
</evidence>
<reference evidence="1 2" key="1">
    <citation type="journal article" date="2011" name="Proc. Natl. Acad. Sci. U.S.A.">
        <title>Genome and transcriptome analyses of the mountain pine beetle-fungal symbiont Grosmannia clavigera, a lodgepole pine pathogen.</title>
        <authorList>
            <person name="DiGuistini S."/>
            <person name="Wang Y."/>
            <person name="Liao N.Y."/>
            <person name="Taylor G."/>
            <person name="Tanguay P."/>
            <person name="Feau N."/>
            <person name="Henrissat B."/>
            <person name="Chan S.K."/>
            <person name="Hesse-Orce U."/>
            <person name="Alamouti S.M."/>
            <person name="Tsui C.K.M."/>
            <person name="Docking R.T."/>
            <person name="Levasseur A."/>
            <person name="Haridas S."/>
            <person name="Robertson G."/>
            <person name="Birol I."/>
            <person name="Holt R.A."/>
            <person name="Marra M.A."/>
            <person name="Hamelin R.C."/>
            <person name="Hirst M."/>
            <person name="Jones S.J.M."/>
            <person name="Bohlmann J."/>
            <person name="Breuil C."/>
        </authorList>
    </citation>
    <scope>NUCLEOTIDE SEQUENCE [LARGE SCALE GENOMIC DNA]</scope>
    <source>
        <strain evidence="2">kw1407 / UAMH 11150</strain>
    </source>
</reference>
<name>F0XJC4_GROCL</name>
<dbReference type="EMBL" id="GL629782">
    <property type="protein sequence ID" value="EFX02168.1"/>
    <property type="molecule type" value="Genomic_DNA"/>
</dbReference>
<dbReference type="RefSeq" id="XP_014171650.1">
    <property type="nucleotide sequence ID" value="XM_014316175.1"/>
</dbReference>
<dbReference type="HOGENOM" id="CLU_787676_0_0_1"/>
<proteinExistence type="predicted"/>
<gene>
    <name evidence="1" type="ORF">CMQ_2217</name>
</gene>